<accession>A0A840VCM1</accession>
<evidence type="ECO:0008006" key="3">
    <source>
        <dbReference type="Google" id="ProtNLM"/>
    </source>
</evidence>
<gene>
    <name evidence="1" type="ORF">HNR46_000829</name>
</gene>
<protein>
    <recommendedName>
        <fullName evidence="3">PcfJ-like protein</fullName>
    </recommendedName>
</protein>
<organism evidence="1 2">
    <name type="scientific">Haloferula luteola</name>
    <dbReference type="NCBI Taxonomy" id="595692"/>
    <lineage>
        <taxon>Bacteria</taxon>
        <taxon>Pseudomonadati</taxon>
        <taxon>Verrucomicrobiota</taxon>
        <taxon>Verrucomicrobiia</taxon>
        <taxon>Verrucomicrobiales</taxon>
        <taxon>Verrucomicrobiaceae</taxon>
        <taxon>Haloferula</taxon>
    </lineage>
</organism>
<name>A0A840VCM1_9BACT</name>
<dbReference type="AlphaFoldDB" id="A0A840VCM1"/>
<dbReference type="Proteomes" id="UP000557717">
    <property type="component" value="Unassembled WGS sequence"/>
</dbReference>
<evidence type="ECO:0000313" key="1">
    <source>
        <dbReference type="EMBL" id="MBB5350601.1"/>
    </source>
</evidence>
<dbReference type="EMBL" id="JACHFD010000003">
    <property type="protein sequence ID" value="MBB5350601.1"/>
    <property type="molecule type" value="Genomic_DNA"/>
</dbReference>
<dbReference type="InterPro" id="IPR025586">
    <property type="entry name" value="PcfJ"/>
</dbReference>
<sequence length="428" mass="49605">MSTCLRWKEAAMLEAVVRGEPWVAADIHSLALRRHARQWNTIFRQSSDWDSLREPCIRLLRSLVLRSHLLHQPDFPAATGAAMLLRCAAYEPEWARDPLSWEGAERGSVADTMGGFLRHLWQEWPVPSGFQSVWWERGSLRCPSRDWFCALAQGRSLRKLESFPREISNRALHAALQAPPNLSMAQAIRWGQMKVLGAPEQFVERVLHSSMVGDFLHEAVWSRLLQKWSAAGSAGSFEWVAEILQLQLAMGRDAYVHELLRLPMSDLLRCCREHWRLLAQSLGRESELENETALEDVAIRRSLRNRSRARWSPMSGLLEFEYRESVRSWRGTTIRFEERLSLLELEHEARELRHCVAGYWRKCLSGRSAIFSCVSEIDGCEKRLLTLEVEVPQRRVIQVRGYRNRAPMAVEWRWVTAWARRQGFQIAV</sequence>
<comment type="caution">
    <text evidence="1">The sequence shown here is derived from an EMBL/GenBank/DDBJ whole genome shotgun (WGS) entry which is preliminary data.</text>
</comment>
<proteinExistence type="predicted"/>
<dbReference type="RefSeq" id="WP_184016045.1">
    <property type="nucleotide sequence ID" value="NZ_JACHFD010000003.1"/>
</dbReference>
<keyword evidence="2" id="KW-1185">Reference proteome</keyword>
<dbReference type="Pfam" id="PF14284">
    <property type="entry name" value="PcfJ"/>
    <property type="match status" value="1"/>
</dbReference>
<reference evidence="1 2" key="1">
    <citation type="submission" date="2020-08" db="EMBL/GenBank/DDBJ databases">
        <title>Genomic Encyclopedia of Type Strains, Phase IV (KMG-IV): sequencing the most valuable type-strain genomes for metagenomic binning, comparative biology and taxonomic classification.</title>
        <authorList>
            <person name="Goeker M."/>
        </authorList>
    </citation>
    <scope>NUCLEOTIDE SEQUENCE [LARGE SCALE GENOMIC DNA]</scope>
    <source>
        <strain evidence="1 2">YC6886</strain>
    </source>
</reference>
<evidence type="ECO:0000313" key="2">
    <source>
        <dbReference type="Proteomes" id="UP000557717"/>
    </source>
</evidence>